<feature type="transmembrane region" description="Helical" evidence="11">
    <location>
        <begin position="1654"/>
        <end position="1677"/>
    </location>
</feature>
<feature type="transmembrane region" description="Helical" evidence="11">
    <location>
        <begin position="2427"/>
        <end position="2450"/>
    </location>
</feature>
<keyword evidence="6 11" id="KW-0472">Membrane</keyword>
<dbReference type="Gene3D" id="1.10.287.70">
    <property type="match status" value="4"/>
</dbReference>
<feature type="domain" description="B box-type" evidence="13">
    <location>
        <begin position="2152"/>
        <end position="2197"/>
    </location>
</feature>
<evidence type="ECO:0000256" key="10">
    <source>
        <dbReference type="SAM" id="MobiDB-lite"/>
    </source>
</evidence>
<evidence type="ECO:0000256" key="8">
    <source>
        <dbReference type="ARBA" id="ARBA00023303"/>
    </source>
</evidence>
<keyword evidence="2" id="KW-0813">Transport</keyword>
<keyword evidence="9" id="KW-0479">Metal-binding</keyword>
<feature type="domain" description="Cyclic nucleotide-binding" evidence="12">
    <location>
        <begin position="354"/>
        <end position="405"/>
    </location>
</feature>
<feature type="domain" description="C2H2-type" evidence="14">
    <location>
        <begin position="2175"/>
        <end position="2206"/>
    </location>
</feature>
<dbReference type="PANTHER" id="PTHR45638">
    <property type="entry name" value="CYCLIC NUCLEOTIDE-GATED CATION CHANNEL SUBUNIT A"/>
    <property type="match status" value="1"/>
</dbReference>
<dbReference type="InterPro" id="IPR014710">
    <property type="entry name" value="RmlC-like_jellyroll"/>
</dbReference>
<feature type="domain" description="Cyclic nucleotide-binding" evidence="12">
    <location>
        <begin position="930"/>
        <end position="1027"/>
    </location>
</feature>
<keyword evidence="16" id="KW-1185">Reference proteome</keyword>
<dbReference type="PROSITE" id="PS50157">
    <property type="entry name" value="ZINC_FINGER_C2H2_2"/>
    <property type="match status" value="1"/>
</dbReference>
<dbReference type="PROSITE" id="PS50119">
    <property type="entry name" value="ZF_BBOX"/>
    <property type="match status" value="1"/>
</dbReference>
<evidence type="ECO:0000259" key="14">
    <source>
        <dbReference type="PROSITE" id="PS50157"/>
    </source>
</evidence>
<feature type="transmembrane region" description="Helical" evidence="11">
    <location>
        <begin position="1754"/>
        <end position="1780"/>
    </location>
</feature>
<reference evidence="15 16" key="1">
    <citation type="submission" date="2018-08" db="EMBL/GenBank/DDBJ databases">
        <title>Aphanomyces genome sequencing and annotation.</title>
        <authorList>
            <person name="Minardi D."/>
            <person name="Oidtmann B."/>
            <person name="Van Der Giezen M."/>
            <person name="Studholme D.J."/>
        </authorList>
    </citation>
    <scope>NUCLEOTIDE SEQUENCE [LARGE SCALE GENOMIC DNA]</scope>
    <source>
        <strain evidence="15 16">NJM0002</strain>
    </source>
</reference>
<dbReference type="GO" id="GO:0016020">
    <property type="term" value="C:membrane"/>
    <property type="evidence" value="ECO:0007669"/>
    <property type="project" value="UniProtKB-SubCell"/>
</dbReference>
<evidence type="ECO:0000256" key="7">
    <source>
        <dbReference type="ARBA" id="ARBA00023286"/>
    </source>
</evidence>
<dbReference type="InterPro" id="IPR018490">
    <property type="entry name" value="cNMP-bd_dom_sf"/>
</dbReference>
<feature type="transmembrane region" description="Helical" evidence="11">
    <location>
        <begin position="234"/>
        <end position="257"/>
    </location>
</feature>
<dbReference type="CDD" id="cd19757">
    <property type="entry name" value="Bbox1"/>
    <property type="match status" value="1"/>
</dbReference>
<gene>
    <name evidence="15" type="ORF">DYB32_002755</name>
</gene>
<feature type="transmembrane region" description="Helical" evidence="11">
    <location>
        <begin position="1621"/>
        <end position="1642"/>
    </location>
</feature>
<dbReference type="InterPro" id="IPR050866">
    <property type="entry name" value="CNG_cation_channel"/>
</dbReference>
<feature type="transmembrane region" description="Helical" evidence="11">
    <location>
        <begin position="2472"/>
        <end position="2494"/>
    </location>
</feature>
<evidence type="ECO:0000256" key="5">
    <source>
        <dbReference type="ARBA" id="ARBA00023065"/>
    </source>
</evidence>
<feature type="transmembrane region" description="Helical" evidence="11">
    <location>
        <begin position="6"/>
        <end position="30"/>
    </location>
</feature>
<keyword evidence="3 11" id="KW-0812">Transmembrane</keyword>
<dbReference type="PANTHER" id="PTHR45638:SF11">
    <property type="entry name" value="CYCLIC NUCLEOTIDE-GATED CATION CHANNEL SUBUNIT A"/>
    <property type="match status" value="1"/>
</dbReference>
<feature type="domain" description="Cyclic nucleotide-binding" evidence="12">
    <location>
        <begin position="2530"/>
        <end position="2628"/>
    </location>
</feature>
<dbReference type="CDD" id="cd00038">
    <property type="entry name" value="CAP_ED"/>
    <property type="match status" value="5"/>
</dbReference>
<evidence type="ECO:0000313" key="15">
    <source>
        <dbReference type="EMBL" id="RHY32208.1"/>
    </source>
</evidence>
<dbReference type="SMART" id="SM00100">
    <property type="entry name" value="cNMP"/>
    <property type="match status" value="4"/>
</dbReference>
<protein>
    <recommendedName>
        <fullName evidence="17">Cyclic nucleotide-binding domain-containing protein</fullName>
    </recommendedName>
</protein>
<evidence type="ECO:0000259" key="12">
    <source>
        <dbReference type="PROSITE" id="PS50042"/>
    </source>
</evidence>
<dbReference type="Gene3D" id="2.60.120.10">
    <property type="entry name" value="Jelly Rolls"/>
    <property type="match status" value="5"/>
</dbReference>
<evidence type="ECO:0000256" key="6">
    <source>
        <dbReference type="ARBA" id="ARBA00023136"/>
    </source>
</evidence>
<keyword evidence="8" id="KW-0407">Ion channel</keyword>
<dbReference type="PROSITE" id="PS00888">
    <property type="entry name" value="CNMP_BINDING_1"/>
    <property type="match status" value="2"/>
</dbReference>
<dbReference type="GO" id="GO:0008270">
    <property type="term" value="F:zinc ion binding"/>
    <property type="evidence" value="ECO:0007669"/>
    <property type="project" value="UniProtKB-KW"/>
</dbReference>
<feature type="transmembrane region" description="Helical" evidence="11">
    <location>
        <begin position="1214"/>
        <end position="1232"/>
    </location>
</feature>
<dbReference type="InterPro" id="IPR013087">
    <property type="entry name" value="Znf_C2H2_type"/>
</dbReference>
<comment type="subcellular location">
    <subcellularLocation>
        <location evidence="1">Membrane</location>
        <topology evidence="1">Multi-pass membrane protein</topology>
    </subcellularLocation>
</comment>
<feature type="compositionally biased region" description="Basic and acidic residues" evidence="10">
    <location>
        <begin position="1561"/>
        <end position="1570"/>
    </location>
</feature>
<feature type="transmembrane region" description="Helical" evidence="11">
    <location>
        <begin position="705"/>
        <end position="729"/>
    </location>
</feature>
<organism evidence="15 16">
    <name type="scientific">Aphanomyces invadans</name>
    <dbReference type="NCBI Taxonomy" id="157072"/>
    <lineage>
        <taxon>Eukaryota</taxon>
        <taxon>Sar</taxon>
        <taxon>Stramenopiles</taxon>
        <taxon>Oomycota</taxon>
        <taxon>Saprolegniomycetes</taxon>
        <taxon>Saprolegniales</taxon>
        <taxon>Verrucalvaceae</taxon>
        <taxon>Aphanomyces</taxon>
    </lineage>
</organism>
<feature type="compositionally biased region" description="Basic and acidic residues" evidence="10">
    <location>
        <begin position="1540"/>
        <end position="1553"/>
    </location>
</feature>
<feature type="transmembrane region" description="Helical" evidence="11">
    <location>
        <begin position="2345"/>
        <end position="2366"/>
    </location>
</feature>
<dbReference type="Proteomes" id="UP000285060">
    <property type="component" value="Unassembled WGS sequence"/>
</dbReference>
<dbReference type="InterPro" id="IPR018488">
    <property type="entry name" value="cNMP-bd_CS"/>
</dbReference>
<dbReference type="VEuPathDB" id="FungiDB:H310_00151"/>
<evidence type="ECO:0000256" key="4">
    <source>
        <dbReference type="ARBA" id="ARBA00022989"/>
    </source>
</evidence>
<feature type="transmembrane region" description="Helical" evidence="11">
    <location>
        <begin position="577"/>
        <end position="597"/>
    </location>
</feature>
<feature type="transmembrane region" description="Helical" evidence="11">
    <location>
        <begin position="42"/>
        <end position="66"/>
    </location>
</feature>
<keyword evidence="5" id="KW-0406">Ion transport</keyword>
<keyword evidence="9" id="KW-0863">Zinc-finger</keyword>
<comment type="caution">
    <text evidence="15">The sequence shown here is derived from an EMBL/GenBank/DDBJ whole genome shotgun (WGS) entry which is preliminary data.</text>
</comment>
<feature type="transmembrane region" description="Helical" evidence="11">
    <location>
        <begin position="141"/>
        <end position="162"/>
    </location>
</feature>
<keyword evidence="7" id="KW-1071">Ligand-gated ion channel</keyword>
<keyword evidence="9" id="KW-0862">Zinc</keyword>
<name>A0A418B2E4_9STRA</name>
<dbReference type="Pfam" id="PF00027">
    <property type="entry name" value="cNMP_binding"/>
    <property type="match status" value="3"/>
</dbReference>
<evidence type="ECO:0000313" key="16">
    <source>
        <dbReference type="Proteomes" id="UP000285060"/>
    </source>
</evidence>
<feature type="transmembrane region" description="Helical" evidence="11">
    <location>
        <begin position="1835"/>
        <end position="1864"/>
    </location>
</feature>
<dbReference type="SUPFAM" id="SSF81324">
    <property type="entry name" value="Voltage-gated potassium channels"/>
    <property type="match status" value="5"/>
</dbReference>
<evidence type="ECO:0000259" key="13">
    <source>
        <dbReference type="PROSITE" id="PS50119"/>
    </source>
</evidence>
<keyword evidence="4 11" id="KW-1133">Transmembrane helix</keyword>
<feature type="transmembrane region" description="Helical" evidence="11">
    <location>
        <begin position="808"/>
        <end position="829"/>
    </location>
</feature>
<evidence type="ECO:0000256" key="9">
    <source>
        <dbReference type="PROSITE-ProRule" id="PRU00024"/>
    </source>
</evidence>
<dbReference type="Gene3D" id="1.10.287.630">
    <property type="entry name" value="Helix hairpin bin"/>
    <property type="match status" value="2"/>
</dbReference>
<feature type="domain" description="Cyclic nucleotide-binding" evidence="12">
    <location>
        <begin position="1405"/>
        <end position="1514"/>
    </location>
</feature>
<dbReference type="InterPro" id="IPR000595">
    <property type="entry name" value="cNMP-bd_dom"/>
</dbReference>
<evidence type="ECO:0000256" key="3">
    <source>
        <dbReference type="ARBA" id="ARBA00022692"/>
    </source>
</evidence>
<dbReference type="GO" id="GO:0044877">
    <property type="term" value="F:protein-containing complex binding"/>
    <property type="evidence" value="ECO:0007669"/>
    <property type="project" value="TreeGrafter"/>
</dbReference>
<evidence type="ECO:0008006" key="17">
    <source>
        <dbReference type="Google" id="ProtNLM"/>
    </source>
</evidence>
<feature type="region of interest" description="Disordered" evidence="10">
    <location>
        <begin position="1539"/>
        <end position="1590"/>
    </location>
</feature>
<dbReference type="GO" id="GO:0005221">
    <property type="term" value="F:intracellularly cyclic nucleotide-activated monoatomic cation channel activity"/>
    <property type="evidence" value="ECO:0007669"/>
    <property type="project" value="InterPro"/>
</dbReference>
<accession>A0A418B2E4</accession>
<proteinExistence type="predicted"/>
<dbReference type="PROSITE" id="PS50042">
    <property type="entry name" value="CNMP_BINDING_3"/>
    <property type="match status" value="5"/>
</dbReference>
<evidence type="ECO:0000256" key="11">
    <source>
        <dbReference type="SAM" id="Phobius"/>
    </source>
</evidence>
<feature type="transmembrane region" description="Helical" evidence="11">
    <location>
        <begin position="603"/>
        <end position="622"/>
    </location>
</feature>
<feature type="domain" description="Cyclic nucleotide-binding" evidence="12">
    <location>
        <begin position="1985"/>
        <end position="2064"/>
    </location>
</feature>
<feature type="transmembrane region" description="Helical" evidence="11">
    <location>
        <begin position="1298"/>
        <end position="1317"/>
    </location>
</feature>
<dbReference type="InterPro" id="IPR000315">
    <property type="entry name" value="Znf_B-box"/>
</dbReference>
<dbReference type="EMBL" id="QUSY01000154">
    <property type="protein sequence ID" value="RHY32208.1"/>
    <property type="molecule type" value="Genomic_DNA"/>
</dbReference>
<evidence type="ECO:0000256" key="2">
    <source>
        <dbReference type="ARBA" id="ARBA00022448"/>
    </source>
</evidence>
<feature type="transmembrane region" description="Helical" evidence="11">
    <location>
        <begin position="86"/>
        <end position="112"/>
    </location>
</feature>
<dbReference type="SUPFAM" id="SSF51206">
    <property type="entry name" value="cAMP-binding domain-like"/>
    <property type="match status" value="6"/>
</dbReference>
<dbReference type="VEuPathDB" id="FungiDB:H310_00152"/>
<sequence length="2642" mass="301682">MEVSIWNTWLLLLVLYDAWVVPLLLCFYVIDPDVCHETWLTTVVMAFDLFFVADIFVQMHMGYYIAGDLVRSPASTRRRYLTSFQFPVDVIALIPLPFFNIPFNHGCGLVLLNKLFRLRSIFAYTLDFDKVFAMYFKFCKVVKVVVVSFYSSHYMACVYVAFGESGGGHGDENVWKMRHHSDDGHHRLPTEYFSALFWYNTTTIDTVSNACRRSLGIVSKCVEGETPRTLLQSAFMAVVMMGGFLLFVYICGTLFMISKCDANSSERFDAKLNQLRYVLSFHHVPHNIQERAMEFLEVCVGCPSRRLLTRNLPTQNGFKSGDANDRTTMKLLCPSIAKDVKFTLLKAMVANVPFFKCCNAAFTRALIDLMETQSLPTNYLVCSKGEQGEDMYFVQSGVLAVLIDNIKVLPSFASRTIAYPNGRCANYERVVVTATFCIVHRLSRSHVRRVLRAYPQFETQILACVKALLEEMDLHNDQLARRLSSMQLESVNKRAQAYGNFVNHDVPSMDASSKRRLSHRFVETIPAMPTAIDAGPTMQVYATVVARTKVWWKKTLKMKWKQLLLPSAINRKARVRLVWLLCVMATSLYNVVTVPLINTFELIGYPLSILLLNTLADAVLWLDIYGKFNLSFVEEAEQIMDTAKCAQHYLRTSFYFDVMCALPWWMVYPPLHLKFRFARILRFYTFSDELEEVALFVRINSRRRIFVLGVGLFLCYHIAGCMAHSLVYVSGFGENNHGWLPPKSLQLEKILNNTTGELVGYTFGEDDRFVAVDDALVSHVLLNQYLRALQYGAVCLTNLGRPLEPENLWEFILAFVLMLCGMLVISIIIDEVQKRVTASAVEQMEFLSTRSRILHFLHKQKAPVEMHRRVASYLDFWWSAHRGANINQLLSELPNSMQREIYGFICSPVLDVIERIDKIGENIERVTGILLDNLVIQLYGQGEMIYRRGDYADALLILLVGQCGVGHNPRTSATRPVRSLKHGDFFGVSSLNLDNENVVHNDQALARSACVVAVVSRSTLALINQAFPSFCDALMVRETKRFGEHRALSKLLDPQELVALGSKKKPFVINPDSTFSVSWETLLFFGMVFQSIGVPFYMAFGFNEQDIGPSDGLSIVLETCFLADIFLKTRTGFHFYGNKVMDRTRIQQRYLRSLHFVIDVLAVIPLNLVNVTRDQRSEAWNINKLLRLFKLSSQIEHLERHYYTINIQIRIFKLVFYIYLLAHYIGCTWYNFASNASTLFGFIQETQFGKDPWLPGTELDVANTDLSTLGKYFHALYWGMGLLLGFEPGQYPETPIEYVYTMVAQTFGVFLLAYVVGNLLDIVQVMEGNNRMFFSNLNYVRKLTTYFQFTDDVKAKIQHFYFYRLFHSIHEEHVLAHCLAPSLVADIRLFLLTPMLKKVPFFRDENASSNVTRSLVRQLSQILVTRGEVVCRQNEIGIEMYFIFTGCLEVFVATEVTFHEVDSPHIGLKVNELQAGSFFGEKSLFSDQPRNATIQAKTFCTLYRLSRKHLESVFAQHPEWKVTVMEIVSAIYEKQQAQIEQDKHDKAHGESEARVINSRRSLQDDQDHRNSSHLAGRLARQSSSKTETEHAASASVVNSWFRSTMRLLKVVEVQSRFYVRYLNILSVSLLYTALSIPYFITFGRGQERTHISRVMLVLDIVTDIVFTFDIWFKWNLVETVASREFYEHRITRDKTGVFVDIVTVLPIDYIYSSVVTNSALLRINRFLKLRQLTHTISEIHRFSMSYELNRLKLLALYYFIICYWTACAYFGLTIVVGFSAEWNSSLPVEYFDSLNHKDDYDLEFAIHQFLRCFYYAATIYTGAGLVNEPHAAIDFIFLFVVTVFGMFLMGYVIGEASTLCIYLIQNEVEFKINQMNIMEFLVRKRMDRSVHSRVHMYLSYWWSTQQGVAYQTILEQLPPRIRSQAYIQMARLSLARFSMRYIRPLCDASMGVDLVMHSIANRLVFESKVCIHCRPPSLTTLDVGYPAGESVIVQGNIGQTMYFVSKGNLVTASAAPDFSSTRYVDGQFFGEEGFLASSFCRHSVVTLRACDLLALTSSDFLMALSEHPHFAECVAIAWDTIVNHNITLKELHGASDVGDCVYNMMERKKAELQHVKMSSIDRAEVMFRHFLRLFVRQMPDNLLHDEHAMPHGTQAQCQHCEDLLATLYCRLCPQGLCDDCSRQIHENTHFAHHLDSITRLHTQEPPTPARSSSSYGLAGIVQSLQKFKKNHVMPATQVAGDTSPRFASKHVIAIPSTMVTEADARSDTVKNIQRANSRRGSRKHSVTRHTPPIAPVYLASATSPLNWRNASHAAGNSFTLRRSKLSWEITYTKTGTFDPDAFRMLLWQMVLLLCIVIQAWVVPFLVCFEHIHPELQDGSWLMKLTCVLEVPFAVDMYVQSRMGYYDMGNLIRNAKSSQRRYLKSRRFVMDVAAIVPLPWVFWSTSGIYLANKLLRFHKLPVYTLAFDKVTDFSVYTFVVLNDAVGLGAVLYNGFKSGESNDRNTMKLLCPSISKDIKFSLLKDMTLGVPFFKCCSAAVLRALIDLMETQSLPTNFIVSKAGDHETGIYIVQSGVLAVLHNDTKVRHISLVISPARQSILNKSPQVREVRKGGFVGELSLFSNQVRSTTGSCVDLYEISSWSF</sequence>
<evidence type="ECO:0000256" key="1">
    <source>
        <dbReference type="ARBA" id="ARBA00004141"/>
    </source>
</evidence>